<feature type="compositionally biased region" description="Basic and acidic residues" evidence="1">
    <location>
        <begin position="30"/>
        <end position="43"/>
    </location>
</feature>
<dbReference type="EMBL" id="JADLQX010000002">
    <property type="protein sequence ID" value="MBF6296746.1"/>
    <property type="molecule type" value="Genomic_DNA"/>
</dbReference>
<keyword evidence="3" id="KW-1185">Reference proteome</keyword>
<dbReference type="Proteomes" id="UP000702209">
    <property type="component" value="Unassembled WGS sequence"/>
</dbReference>
<evidence type="ECO:0000313" key="2">
    <source>
        <dbReference type="EMBL" id="MBF6296746.1"/>
    </source>
</evidence>
<evidence type="ECO:0000256" key="1">
    <source>
        <dbReference type="SAM" id="MobiDB-lite"/>
    </source>
</evidence>
<accession>A0ABS0CJH1</accession>
<feature type="region of interest" description="Disordered" evidence="1">
    <location>
        <begin position="1"/>
        <end position="105"/>
    </location>
</feature>
<evidence type="ECO:0000313" key="3">
    <source>
        <dbReference type="Proteomes" id="UP000702209"/>
    </source>
</evidence>
<comment type="caution">
    <text evidence="2">The sequence shown here is derived from an EMBL/GenBank/DDBJ whole genome shotgun (WGS) entry which is preliminary data.</text>
</comment>
<protein>
    <submittedName>
        <fullName evidence="2">Uncharacterized protein</fullName>
    </submittedName>
</protein>
<reference evidence="2 3" key="1">
    <citation type="submission" date="2020-10" db="EMBL/GenBank/DDBJ databases">
        <title>Identification of Nocardia species via Next-generation sequencing and recognition of intraspecies genetic diversity.</title>
        <authorList>
            <person name="Li P."/>
            <person name="Li P."/>
            <person name="Lu B."/>
        </authorList>
    </citation>
    <scope>NUCLEOTIDE SEQUENCE [LARGE SCALE GENOMIC DNA]</scope>
    <source>
        <strain evidence="2 3">BJ06-0157</strain>
    </source>
</reference>
<gene>
    <name evidence="2" type="ORF">IU459_04210</name>
</gene>
<organism evidence="2 3">
    <name type="scientific">Nocardia amamiensis</name>
    <dbReference type="NCBI Taxonomy" id="404578"/>
    <lineage>
        <taxon>Bacteria</taxon>
        <taxon>Bacillati</taxon>
        <taxon>Actinomycetota</taxon>
        <taxon>Actinomycetes</taxon>
        <taxon>Mycobacteriales</taxon>
        <taxon>Nocardiaceae</taxon>
        <taxon>Nocardia</taxon>
    </lineage>
</organism>
<dbReference type="RefSeq" id="WP_195128080.1">
    <property type="nucleotide sequence ID" value="NZ_JADLQX010000002.1"/>
</dbReference>
<feature type="compositionally biased region" description="Low complexity" evidence="1">
    <location>
        <begin position="50"/>
        <end position="66"/>
    </location>
</feature>
<name>A0ABS0CJH1_9NOCA</name>
<proteinExistence type="predicted"/>
<sequence length="105" mass="10501">MGEQREEPQSARGAPGSRDTGADTVAGGPADREPGDIGHEEITSAHGTDTEGAAEFTTAPPTGAEPATPPFEGRKQTANAPDETATGKVDDAEVGGATAPTEGEE</sequence>